<dbReference type="STRING" id="576137.A0A1L7WUM9"/>
<reference evidence="2 3" key="1">
    <citation type="submission" date="2016-03" db="EMBL/GenBank/DDBJ databases">
        <authorList>
            <person name="Ploux O."/>
        </authorList>
    </citation>
    <scope>NUCLEOTIDE SEQUENCE [LARGE SCALE GENOMIC DNA]</scope>
    <source>
        <strain evidence="2 3">UAMH 11012</strain>
    </source>
</reference>
<dbReference type="AlphaFoldDB" id="A0A1L7WUM9"/>
<feature type="compositionally biased region" description="Basic and acidic residues" evidence="1">
    <location>
        <begin position="20"/>
        <end position="29"/>
    </location>
</feature>
<organism evidence="2 3">
    <name type="scientific">Phialocephala subalpina</name>
    <dbReference type="NCBI Taxonomy" id="576137"/>
    <lineage>
        <taxon>Eukaryota</taxon>
        <taxon>Fungi</taxon>
        <taxon>Dikarya</taxon>
        <taxon>Ascomycota</taxon>
        <taxon>Pezizomycotina</taxon>
        <taxon>Leotiomycetes</taxon>
        <taxon>Helotiales</taxon>
        <taxon>Mollisiaceae</taxon>
        <taxon>Phialocephala</taxon>
        <taxon>Phialocephala fortinii species complex</taxon>
    </lineage>
</organism>
<feature type="compositionally biased region" description="Polar residues" evidence="1">
    <location>
        <begin position="141"/>
        <end position="153"/>
    </location>
</feature>
<feature type="compositionally biased region" description="Polar residues" evidence="1">
    <location>
        <begin position="40"/>
        <end position="49"/>
    </location>
</feature>
<dbReference type="OrthoDB" id="3941134at2759"/>
<evidence type="ECO:0000256" key="1">
    <source>
        <dbReference type="SAM" id="MobiDB-lite"/>
    </source>
</evidence>
<feature type="region of interest" description="Disordered" evidence="1">
    <location>
        <begin position="519"/>
        <end position="568"/>
    </location>
</feature>
<evidence type="ECO:0000313" key="3">
    <source>
        <dbReference type="Proteomes" id="UP000184330"/>
    </source>
</evidence>
<feature type="compositionally biased region" description="Low complexity" evidence="1">
    <location>
        <begin position="301"/>
        <end position="311"/>
    </location>
</feature>
<feature type="compositionally biased region" description="Low complexity" evidence="1">
    <location>
        <begin position="616"/>
        <end position="629"/>
    </location>
</feature>
<feature type="compositionally biased region" description="Low complexity" evidence="1">
    <location>
        <begin position="241"/>
        <end position="251"/>
    </location>
</feature>
<accession>A0A1L7WUM9</accession>
<feature type="compositionally biased region" description="Basic and acidic residues" evidence="1">
    <location>
        <begin position="360"/>
        <end position="372"/>
    </location>
</feature>
<feature type="region of interest" description="Disordered" evidence="1">
    <location>
        <begin position="708"/>
        <end position="730"/>
    </location>
</feature>
<feature type="region of interest" description="Disordered" evidence="1">
    <location>
        <begin position="612"/>
        <end position="650"/>
    </location>
</feature>
<feature type="compositionally biased region" description="Low complexity" evidence="1">
    <location>
        <begin position="710"/>
        <end position="724"/>
    </location>
</feature>
<feature type="compositionally biased region" description="Basic residues" evidence="1">
    <location>
        <begin position="545"/>
        <end position="554"/>
    </location>
</feature>
<dbReference type="EMBL" id="FJOG01000008">
    <property type="protein sequence ID" value="CZR56477.1"/>
    <property type="molecule type" value="Genomic_DNA"/>
</dbReference>
<name>A0A1L7WUM9_9HELO</name>
<feature type="compositionally biased region" description="Basic and acidic residues" evidence="1">
    <location>
        <begin position="519"/>
        <end position="537"/>
    </location>
</feature>
<gene>
    <name evidence="2" type="ORF">PAC_06365</name>
</gene>
<feature type="compositionally biased region" description="Acidic residues" evidence="1">
    <location>
        <begin position="321"/>
        <end position="349"/>
    </location>
</feature>
<feature type="compositionally biased region" description="Polar residues" evidence="1">
    <location>
        <begin position="94"/>
        <end position="109"/>
    </location>
</feature>
<evidence type="ECO:0000313" key="2">
    <source>
        <dbReference type="EMBL" id="CZR56477.1"/>
    </source>
</evidence>
<proteinExistence type="predicted"/>
<feature type="compositionally biased region" description="Basic and acidic residues" evidence="1">
    <location>
        <begin position="287"/>
        <end position="300"/>
    </location>
</feature>
<feature type="region of interest" description="Disordered" evidence="1">
    <location>
        <begin position="818"/>
        <end position="838"/>
    </location>
</feature>
<feature type="compositionally biased region" description="Polar residues" evidence="1">
    <location>
        <begin position="630"/>
        <end position="650"/>
    </location>
</feature>
<feature type="region of interest" description="Disordered" evidence="1">
    <location>
        <begin position="1"/>
        <end position="381"/>
    </location>
</feature>
<keyword evidence="3" id="KW-1185">Reference proteome</keyword>
<sequence>MDDPWGSPWADEVQLPQPIKSEDKPDFEIRPTTPARVATLSLQEKTNSPWDDAEDDGFGEWATLPAESGRSLGFDGQNDAWNGSASAPAVAPKTDSTALSPVWNDSQDIQVDGDNKLAPSPFLKSTDLARQPSPDPWATAFTFNDDTPQSTQEQGEKKDEPHAPSTEEEESEHNISAADVIPPPSNDKLLPDGQNTDEQEAIISHGTIDGMESEESNIAAGPEVAHVTEAAPAVESLDGDPSSSRPSSSPSEHSQHDELAQESPRTSFDEEPKRPQVPRKVSSKVQELVEHFDGLAKQDVSDSVGSSSSSGQDTIKAGDGVVDEEEVEEDDDFGDFEEGQSDDEQEAVEAEIPPPAPRDQTSKELADHKEPISTKPTPKKFVGPVDFDIDMSALEKIYPDLEADAPFEKVFIMDTLPYDSFATTEERKAWYRVSRYGTMRKHNTGDDNYIRINWPHSEIRKDTLKIVARWMEEDRISGRVVLGGGSKGSSIFGWGDKKAIPMPLSHALAAKAAKQKVEAPAEKVPDIPREWPQDLARKLSTSKRSPSRTRRRSSIKPTESPQQTKSAIETPVANFGWNAAPQKAQSLDNHPLPGHKTTASMSKLPAQLLKQASPLRRSASVQRSSSNSSTATFNAVPSQTPSSTRPFAQPISNVPQAKATLSSLAISDFANDDDDDWGEMVASPITTPTPPLPFSGQFSQTTSNMPTPFSKTPVSAVTTPPVTSHRSTPSFDDILAPQPASFKSMEQPAVPSSISGFGATPSPGIPISSASPIVHSATAAVDPWAMADFSVFESAPAPPPKPDARFAPKIVSKPVTKSVTFSPSPLAPPRSNGKSREEIELDKIVQSVVKSLPDLSYMLRR</sequence>
<protein>
    <submittedName>
        <fullName evidence="2">Uncharacterized protein</fullName>
    </submittedName>
</protein>
<dbReference type="Proteomes" id="UP000184330">
    <property type="component" value="Unassembled WGS sequence"/>
</dbReference>